<evidence type="ECO:0000256" key="4">
    <source>
        <dbReference type="ARBA" id="ARBA00011988"/>
    </source>
</evidence>
<dbReference type="AlphaFoldDB" id="A0A2T3L6D2"/>
<evidence type="ECO:0000256" key="11">
    <source>
        <dbReference type="ARBA" id="ARBA00022985"/>
    </source>
</evidence>
<evidence type="ECO:0000256" key="10">
    <source>
        <dbReference type="ARBA" id="ARBA00022840"/>
    </source>
</evidence>
<dbReference type="Proteomes" id="UP000241803">
    <property type="component" value="Unassembled WGS sequence"/>
</dbReference>
<keyword evidence="7 15" id="KW-0808">Transferase</keyword>
<comment type="function">
    <text evidence="15">Catalyzes the ATP-dependent phosphorylation of the 3-deoxy-D-manno-octulosonic acid (Kdo) residue in Kdo-lipid IV(A) at the 4-OH position.</text>
</comment>
<accession>A0A2T3L6D2</accession>
<protein>
    <recommendedName>
        <fullName evidence="13 15">3-deoxy-D-manno-octulosonic acid kinase</fullName>
        <shortName evidence="15">Kdo kinase</shortName>
        <ecNumber evidence="4 15">2.7.1.166</ecNumber>
    </recommendedName>
</protein>
<dbReference type="GO" id="GO:0005886">
    <property type="term" value="C:plasma membrane"/>
    <property type="evidence" value="ECO:0007669"/>
    <property type="project" value="UniProtKB-SubCell"/>
</dbReference>
<dbReference type="GO" id="GO:0009244">
    <property type="term" value="P:lipopolysaccharide core region biosynthetic process"/>
    <property type="evidence" value="ECO:0007669"/>
    <property type="project" value="UniProtKB-UniRule"/>
</dbReference>
<keyword evidence="10 15" id="KW-0067">ATP-binding</keyword>
<dbReference type="Pfam" id="PF06293">
    <property type="entry name" value="Kdo"/>
    <property type="match status" value="1"/>
</dbReference>
<comment type="catalytic activity">
    <reaction evidence="14 15">
        <text>an alpha-Kdo-(2-&gt;6)-lipid IVA + ATP = a 4-O-phospho-alpha-Kdo-(2-&gt;6)-lipid IVA + ADP + H(+)</text>
        <dbReference type="Rhea" id="RHEA:74271"/>
        <dbReference type="ChEBI" id="CHEBI:15378"/>
        <dbReference type="ChEBI" id="CHEBI:30616"/>
        <dbReference type="ChEBI" id="CHEBI:176428"/>
        <dbReference type="ChEBI" id="CHEBI:193140"/>
        <dbReference type="ChEBI" id="CHEBI:456216"/>
        <dbReference type="EC" id="2.7.1.166"/>
    </reaction>
</comment>
<keyword evidence="6 15" id="KW-0997">Cell inner membrane</keyword>
<dbReference type="SUPFAM" id="SSF56112">
    <property type="entry name" value="Protein kinase-like (PK-like)"/>
    <property type="match status" value="1"/>
</dbReference>
<dbReference type="UniPathway" id="UPA00958"/>
<evidence type="ECO:0000256" key="5">
    <source>
        <dbReference type="ARBA" id="ARBA00022475"/>
    </source>
</evidence>
<comment type="pathway">
    <text evidence="2 15">Bacterial outer membrane biogenesis; LPS core biosynthesis.</text>
</comment>
<evidence type="ECO:0000256" key="7">
    <source>
        <dbReference type="ARBA" id="ARBA00022679"/>
    </source>
</evidence>
<evidence type="ECO:0000256" key="3">
    <source>
        <dbReference type="ARBA" id="ARBA00010327"/>
    </source>
</evidence>
<dbReference type="GO" id="GO:0005524">
    <property type="term" value="F:ATP binding"/>
    <property type="evidence" value="ECO:0007669"/>
    <property type="project" value="UniProtKB-UniRule"/>
</dbReference>
<evidence type="ECO:0000256" key="14">
    <source>
        <dbReference type="ARBA" id="ARBA00034417"/>
    </source>
</evidence>
<feature type="active site" evidence="15">
    <location>
        <position position="166"/>
    </location>
</feature>
<organism evidence="16 17">
    <name type="scientific">Photobacterium indicum</name>
    <dbReference type="NCBI Taxonomy" id="81447"/>
    <lineage>
        <taxon>Bacteria</taxon>
        <taxon>Pseudomonadati</taxon>
        <taxon>Pseudomonadota</taxon>
        <taxon>Gammaproteobacteria</taxon>
        <taxon>Vibrionales</taxon>
        <taxon>Vibrionaceae</taxon>
        <taxon>Photobacterium</taxon>
    </lineage>
</organism>
<sequence length="238" mass="27175">MEKLCFDNQRIWFDPNLLQEDPKACFDASFWQQQGKVIGSAQGRGTTWFVQGETLPMALRHYRRGGLFGKLVEDAYVFTGWEKTRCAEEVALLSTLAAGGVNVPRPVAARATRHGPVYRADLLVEKIDSAKDLVALLQQAMLPDHVWCAIGRTVRKMHDLQVCHTDLNAHNILVDSRELVWLIDFDKCYTQEGEAWKSKNLSRLYRSFIKEQGKRNIYFSAASWKVLCQGYEMCEPDS</sequence>
<comment type="subcellular location">
    <subcellularLocation>
        <location evidence="1 15">Cell inner membrane</location>
        <topology evidence="1 15">Peripheral membrane protein</topology>
        <orientation evidence="1 15">Cytoplasmic side</orientation>
    </subcellularLocation>
</comment>
<comment type="caution">
    <text evidence="16">The sequence shown here is derived from an EMBL/GenBank/DDBJ whole genome shotgun (WGS) entry which is preliminary data.</text>
</comment>
<dbReference type="EMBL" id="PYOC01000006">
    <property type="protein sequence ID" value="PSV45687.1"/>
    <property type="molecule type" value="Genomic_DNA"/>
</dbReference>
<dbReference type="Gene3D" id="1.10.510.10">
    <property type="entry name" value="Transferase(Phosphotransferase) domain 1"/>
    <property type="match status" value="1"/>
</dbReference>
<dbReference type="InterPro" id="IPR011009">
    <property type="entry name" value="Kinase-like_dom_sf"/>
</dbReference>
<evidence type="ECO:0000256" key="12">
    <source>
        <dbReference type="ARBA" id="ARBA00023136"/>
    </source>
</evidence>
<keyword evidence="12 15" id="KW-0472">Membrane</keyword>
<evidence type="ECO:0000256" key="6">
    <source>
        <dbReference type="ARBA" id="ARBA00022519"/>
    </source>
</evidence>
<evidence type="ECO:0000256" key="9">
    <source>
        <dbReference type="ARBA" id="ARBA00022777"/>
    </source>
</evidence>
<keyword evidence="11 15" id="KW-0448">Lipopolysaccharide biosynthesis</keyword>
<proteinExistence type="inferred from homology"/>
<keyword evidence="17" id="KW-1185">Reference proteome</keyword>
<comment type="similarity">
    <text evidence="3 15">Belongs to the protein kinase superfamily. KdkA/RfaP family.</text>
</comment>
<evidence type="ECO:0000256" key="13">
    <source>
        <dbReference type="ARBA" id="ARBA00029511"/>
    </source>
</evidence>
<keyword evidence="9 15" id="KW-0418">Kinase</keyword>
<dbReference type="HAMAP" id="MF_00521">
    <property type="entry name" value="KDO_kinase"/>
    <property type="match status" value="1"/>
</dbReference>
<dbReference type="NCBIfam" id="NF002475">
    <property type="entry name" value="PRK01723.1"/>
    <property type="match status" value="1"/>
</dbReference>
<evidence type="ECO:0000256" key="2">
    <source>
        <dbReference type="ARBA" id="ARBA00004713"/>
    </source>
</evidence>
<evidence type="ECO:0000256" key="15">
    <source>
        <dbReference type="HAMAP-Rule" id="MF_00521"/>
    </source>
</evidence>
<dbReference type="GO" id="GO:0016301">
    <property type="term" value="F:kinase activity"/>
    <property type="evidence" value="ECO:0007669"/>
    <property type="project" value="UniProtKB-KW"/>
</dbReference>
<keyword evidence="8 15" id="KW-0547">Nucleotide-binding</keyword>
<gene>
    <name evidence="15" type="primary">kdkA</name>
    <name evidence="16" type="ORF">C9J47_16710</name>
</gene>
<dbReference type="InterPro" id="IPR022826">
    <property type="entry name" value="KDO_kinase"/>
</dbReference>
<name>A0A2T3L6D2_9GAMM</name>
<dbReference type="RefSeq" id="WP_107254527.1">
    <property type="nucleotide sequence ID" value="NZ_JAKJTK010000013.1"/>
</dbReference>
<reference evidence="16 17" key="1">
    <citation type="submission" date="2018-03" db="EMBL/GenBank/DDBJ databases">
        <title>Whole genome sequencing of Histamine producing bacteria.</title>
        <authorList>
            <person name="Butler K."/>
        </authorList>
    </citation>
    <scope>NUCLEOTIDE SEQUENCE [LARGE SCALE GENOMIC DNA]</scope>
    <source>
        <strain evidence="16 17">ATCC 19614</strain>
    </source>
</reference>
<evidence type="ECO:0000313" key="17">
    <source>
        <dbReference type="Proteomes" id="UP000241803"/>
    </source>
</evidence>
<evidence type="ECO:0000256" key="8">
    <source>
        <dbReference type="ARBA" id="ARBA00022741"/>
    </source>
</evidence>
<dbReference type="EC" id="2.7.1.166" evidence="4 15"/>
<dbReference type="GO" id="GO:0016773">
    <property type="term" value="F:phosphotransferase activity, alcohol group as acceptor"/>
    <property type="evidence" value="ECO:0007669"/>
    <property type="project" value="UniProtKB-UniRule"/>
</dbReference>
<keyword evidence="5 15" id="KW-1003">Cell membrane</keyword>
<evidence type="ECO:0000313" key="16">
    <source>
        <dbReference type="EMBL" id="PSV45687.1"/>
    </source>
</evidence>
<evidence type="ECO:0000256" key="1">
    <source>
        <dbReference type="ARBA" id="ARBA00004515"/>
    </source>
</evidence>